<gene>
    <name evidence="1" type="ORF">CSUNSWCD_810</name>
</gene>
<comment type="caution">
    <text evidence="1">The sequence shown here is derived from an EMBL/GenBank/DDBJ whole genome shotgun (WGS) entry which is preliminary data.</text>
</comment>
<accession>M5INP9</accession>
<evidence type="ECO:0000313" key="2">
    <source>
        <dbReference type="Proteomes" id="UP000011939"/>
    </source>
</evidence>
<dbReference type="EMBL" id="AMZQ01000012">
    <property type="protein sequence ID" value="EKU10484.1"/>
    <property type="molecule type" value="Genomic_DNA"/>
</dbReference>
<name>M5INP9_9BACT</name>
<reference evidence="1 2" key="1">
    <citation type="journal article" date="2013" name="Genome Announc.">
        <title>Genome Sequence of Campylobacter showae UNSWCD, Isolated from a Patient with Crohn's Disease.</title>
        <authorList>
            <person name="Tay A.P."/>
            <person name="Kaakoush N.O."/>
            <person name="Deshpande N.P."/>
            <person name="Chen Z."/>
            <person name="Mitchell H."/>
            <person name="Wilkins M.R."/>
        </authorList>
    </citation>
    <scope>NUCLEOTIDE SEQUENCE [LARGE SCALE GENOMIC DNA]</scope>
    <source>
        <strain evidence="1 2">CSUNSWCD</strain>
    </source>
</reference>
<dbReference type="AlphaFoldDB" id="M5INP9"/>
<organism evidence="1 2">
    <name type="scientific">Campylobacter showae CSUNSWCD</name>
    <dbReference type="NCBI Taxonomy" id="1244083"/>
    <lineage>
        <taxon>Bacteria</taxon>
        <taxon>Pseudomonadati</taxon>
        <taxon>Campylobacterota</taxon>
        <taxon>Epsilonproteobacteria</taxon>
        <taxon>Campylobacterales</taxon>
        <taxon>Campylobacteraceae</taxon>
        <taxon>Campylobacter</taxon>
    </lineage>
</organism>
<dbReference type="Proteomes" id="UP000011939">
    <property type="component" value="Unassembled WGS sequence"/>
</dbReference>
<sequence>MDVKFDSLLFNLASFKCKFMRYFTNEILKTMSNLPLLNLTQILVYKFTKFIPKF</sequence>
<dbReference type="PATRIC" id="fig|1244083.3.peg.2054"/>
<protein>
    <submittedName>
        <fullName evidence="1">Uncharacterized protein</fullName>
    </submittedName>
</protein>
<evidence type="ECO:0000313" key="1">
    <source>
        <dbReference type="EMBL" id="EKU10484.1"/>
    </source>
</evidence>
<dbReference type="STRING" id="1244083.CSUNSWCD_810"/>
<proteinExistence type="predicted"/>